<evidence type="ECO:0000313" key="3">
    <source>
        <dbReference type="EMBL" id="RZH69426.1"/>
    </source>
</evidence>
<dbReference type="OrthoDB" id="137725at2157"/>
<dbReference type="Gene3D" id="2.50.20.10">
    <property type="entry name" value="Lipoprotein localisation LolA/LolB/LppX"/>
    <property type="match status" value="1"/>
</dbReference>
<feature type="compositionally biased region" description="Low complexity" evidence="1">
    <location>
        <begin position="47"/>
        <end position="59"/>
    </location>
</feature>
<feature type="region of interest" description="Disordered" evidence="1">
    <location>
        <begin position="33"/>
        <end position="60"/>
    </location>
</feature>
<reference evidence="3 4" key="1">
    <citation type="submission" date="2019-02" db="EMBL/GenBank/DDBJ databases">
        <title>Genome analysis provides insights into bioremediation potentialities and Haloocin production by Natrinema altunense strain 4.1R isolated from Chott Douz in Tunisian desert.</title>
        <authorList>
            <person name="Najjari A."/>
            <person name="Youssef N."/>
            <person name="Ben Dhia O."/>
            <person name="Ferjani R."/>
            <person name="El Hidri D."/>
            <person name="Ouzari H.I."/>
            <person name="Cherif A."/>
        </authorList>
    </citation>
    <scope>NUCLEOTIDE SEQUENCE [LARGE SCALE GENOMIC DNA]</scope>
    <source>
        <strain evidence="3 4">4.1R</strain>
    </source>
</reference>
<evidence type="ECO:0000313" key="4">
    <source>
        <dbReference type="Proteomes" id="UP000292704"/>
    </source>
</evidence>
<dbReference type="STRING" id="222984.GCA_000731985_03602"/>
<dbReference type="Pfam" id="PF09865">
    <property type="entry name" value="DUF2092"/>
    <property type="match status" value="1"/>
</dbReference>
<dbReference type="InterPro" id="IPR052944">
    <property type="entry name" value="Sporulation_related"/>
</dbReference>
<evidence type="ECO:0000256" key="1">
    <source>
        <dbReference type="SAM" id="MobiDB-lite"/>
    </source>
</evidence>
<dbReference type="SUPFAM" id="SSF89392">
    <property type="entry name" value="Prokaryotic lipoproteins and lipoprotein localization factors"/>
    <property type="match status" value="1"/>
</dbReference>
<proteinExistence type="predicted"/>
<organism evidence="3 4">
    <name type="scientific">Natrinema altunense</name>
    <dbReference type="NCBI Taxonomy" id="222984"/>
    <lineage>
        <taxon>Archaea</taxon>
        <taxon>Methanobacteriati</taxon>
        <taxon>Methanobacteriota</taxon>
        <taxon>Stenosarchaea group</taxon>
        <taxon>Halobacteria</taxon>
        <taxon>Halobacteriales</taxon>
        <taxon>Natrialbaceae</taxon>
        <taxon>Natrinema</taxon>
    </lineage>
</organism>
<dbReference type="InterPro" id="IPR025377">
    <property type="entry name" value="DUF4367"/>
</dbReference>
<dbReference type="PANTHER" id="PTHR37507:SF2">
    <property type="entry name" value="SPORULATION PROTEIN YDCC"/>
    <property type="match status" value="1"/>
</dbReference>
<accession>A0A482Y6J0</accession>
<dbReference type="AlphaFoldDB" id="A0A482Y6J0"/>
<name>A0A482Y6J0_9EURY</name>
<dbReference type="PANTHER" id="PTHR37507">
    <property type="entry name" value="SPORULATION PROTEIN YDCC"/>
    <property type="match status" value="1"/>
</dbReference>
<comment type="caution">
    <text evidence="3">The sequence shown here is derived from an EMBL/GenBank/DDBJ whole genome shotgun (WGS) entry which is preliminary data.</text>
</comment>
<dbReference type="RefSeq" id="WP_130170268.1">
    <property type="nucleotide sequence ID" value="NZ_SHMR01000001.1"/>
</dbReference>
<gene>
    <name evidence="3" type="ORF">ELS17_08395</name>
</gene>
<dbReference type="Proteomes" id="UP000292704">
    <property type="component" value="Unassembled WGS sequence"/>
</dbReference>
<dbReference type="InterPro" id="IPR019207">
    <property type="entry name" value="DUF2092"/>
</dbReference>
<protein>
    <submittedName>
        <fullName evidence="3">DUF4367 domain-containing protein</fullName>
    </submittedName>
</protein>
<evidence type="ECO:0000259" key="2">
    <source>
        <dbReference type="Pfam" id="PF14285"/>
    </source>
</evidence>
<feature type="domain" description="DUF4367" evidence="2">
    <location>
        <begin position="277"/>
        <end position="382"/>
    </location>
</feature>
<dbReference type="EMBL" id="SHMR01000001">
    <property type="protein sequence ID" value="RZH69426.1"/>
    <property type="molecule type" value="Genomic_DNA"/>
</dbReference>
<sequence length="385" mass="42683">MVPDSLRTALIVVTLGSLLVLSSVATGAGAIASQPTTVEQPTQATQSPATDAADSPPADGEVVETFTDRMSSLDTVVMTYEMNMTFDSDRTSSVENRLWIDVENDRVRTETNSERMETITVRNDSETVTYDVENNQVSRFDRTGETGLQTSIDRLVTENEFTYEGQETIDGEETYRLAVTPTETDTMADSVDTTLWLDTDTYFPTKLTRNASDENYEYEMIMDIQNVSLNEPIADDRFTIDIPADAETLDNSLPDRTTYDSLSELRANATQSVPSPAVPEGYHFAEGSIIENTDFSMVSLQYVTDGDDVFHVTKRQSSATDDNYDEIDRYEAVEIGNHTGYYAEFEYEGTATSVLNVNCDSTKYSVSGDLSKEESIEVAESVTCE</sequence>
<dbReference type="InterPro" id="IPR029046">
    <property type="entry name" value="LolA/LolB/LppX"/>
</dbReference>
<feature type="compositionally biased region" description="Polar residues" evidence="1">
    <location>
        <begin position="33"/>
        <end position="46"/>
    </location>
</feature>
<dbReference type="Pfam" id="PF14285">
    <property type="entry name" value="DUF4367"/>
    <property type="match status" value="1"/>
</dbReference>